<accession>A0AAV5E773</accession>
<feature type="region of interest" description="Disordered" evidence="1">
    <location>
        <begin position="190"/>
        <end position="222"/>
    </location>
</feature>
<evidence type="ECO:0000313" key="3">
    <source>
        <dbReference type="Proteomes" id="UP001054889"/>
    </source>
</evidence>
<sequence>MLGVVPPLPMCNLSDYGYRVKDHRMESLRFPLIACVRHGQLRVVHDDGCRRQERDRRVRHVEILTTCAELMLEAPCAVVAGARRCGDGGRRRRPPPLPRLPPEVLGFDAAVLVVEADATTKLRAPRLDEMDAVSTMLPSPRRSRSSSSGLAAAAGGRETADFEDDRGELRPCVCGGLMRIDAVGQQLPRNLQSSLSSSSSRRAPRATSCRARWQARPGAGPGSCCPTGRVRHVDLPAAYAQPQLMLEAPGHFLADARVLRPSQRIDALRADEDFQRRLLYAALPMKSFGTPRRCDGGRRWRRRRMRSASSPNVTANAAAVVAPPEVLSPGVRRRHYR</sequence>
<gene>
    <name evidence="2" type="primary">gb05164</name>
    <name evidence="2" type="ORF">PR202_gb05164</name>
</gene>
<organism evidence="2 3">
    <name type="scientific">Eleusine coracana subsp. coracana</name>
    <dbReference type="NCBI Taxonomy" id="191504"/>
    <lineage>
        <taxon>Eukaryota</taxon>
        <taxon>Viridiplantae</taxon>
        <taxon>Streptophyta</taxon>
        <taxon>Embryophyta</taxon>
        <taxon>Tracheophyta</taxon>
        <taxon>Spermatophyta</taxon>
        <taxon>Magnoliopsida</taxon>
        <taxon>Liliopsida</taxon>
        <taxon>Poales</taxon>
        <taxon>Poaceae</taxon>
        <taxon>PACMAD clade</taxon>
        <taxon>Chloridoideae</taxon>
        <taxon>Cynodonteae</taxon>
        <taxon>Eleusininae</taxon>
        <taxon>Eleusine</taxon>
    </lineage>
</organism>
<dbReference type="Pfam" id="PF14009">
    <property type="entry name" value="PADRE"/>
    <property type="match status" value="1"/>
</dbReference>
<dbReference type="InterPro" id="IPR025322">
    <property type="entry name" value="PADRE_dom"/>
</dbReference>
<feature type="compositionally biased region" description="Low complexity" evidence="1">
    <location>
        <begin position="137"/>
        <end position="157"/>
    </location>
</feature>
<feature type="compositionally biased region" description="Low complexity" evidence="1">
    <location>
        <begin position="193"/>
        <end position="212"/>
    </location>
</feature>
<name>A0AAV5E773_ELECO</name>
<keyword evidence="3" id="KW-1185">Reference proteome</keyword>
<protein>
    <submittedName>
        <fullName evidence="2">Uncharacterized protein</fullName>
    </submittedName>
</protein>
<comment type="caution">
    <text evidence="2">The sequence shown here is derived from an EMBL/GenBank/DDBJ whole genome shotgun (WGS) entry which is preliminary data.</text>
</comment>
<dbReference type="EMBL" id="BQKI01000073">
    <property type="protein sequence ID" value="GJN18046.1"/>
    <property type="molecule type" value="Genomic_DNA"/>
</dbReference>
<reference evidence="2" key="1">
    <citation type="journal article" date="2018" name="DNA Res.">
        <title>Multiple hybrid de novo genome assembly of finger millet, an orphan allotetraploid crop.</title>
        <authorList>
            <person name="Hatakeyama M."/>
            <person name="Aluri S."/>
            <person name="Balachadran M.T."/>
            <person name="Sivarajan S.R."/>
            <person name="Patrignani A."/>
            <person name="Gruter S."/>
            <person name="Poveda L."/>
            <person name="Shimizu-Inatsugi R."/>
            <person name="Baeten J."/>
            <person name="Francoijs K.J."/>
            <person name="Nataraja K.N."/>
            <person name="Reddy Y.A.N."/>
            <person name="Phadnis S."/>
            <person name="Ravikumar R.L."/>
            <person name="Schlapbach R."/>
            <person name="Sreeman S.M."/>
            <person name="Shimizu K.K."/>
        </authorList>
    </citation>
    <scope>NUCLEOTIDE SEQUENCE</scope>
</reference>
<evidence type="ECO:0000313" key="2">
    <source>
        <dbReference type="EMBL" id="GJN18046.1"/>
    </source>
</evidence>
<feature type="region of interest" description="Disordered" evidence="1">
    <location>
        <begin position="133"/>
        <end position="163"/>
    </location>
</feature>
<evidence type="ECO:0000256" key="1">
    <source>
        <dbReference type="SAM" id="MobiDB-lite"/>
    </source>
</evidence>
<dbReference type="Proteomes" id="UP001054889">
    <property type="component" value="Unassembled WGS sequence"/>
</dbReference>
<proteinExistence type="predicted"/>
<reference evidence="2" key="2">
    <citation type="submission" date="2021-12" db="EMBL/GenBank/DDBJ databases">
        <title>Resequencing data analysis of finger millet.</title>
        <authorList>
            <person name="Hatakeyama M."/>
            <person name="Aluri S."/>
            <person name="Balachadran M.T."/>
            <person name="Sivarajan S.R."/>
            <person name="Poveda L."/>
            <person name="Shimizu-Inatsugi R."/>
            <person name="Schlapbach R."/>
            <person name="Sreeman S.M."/>
            <person name="Shimizu K.K."/>
        </authorList>
    </citation>
    <scope>NUCLEOTIDE SEQUENCE</scope>
</reference>
<dbReference type="AlphaFoldDB" id="A0AAV5E773"/>